<feature type="region of interest" description="Disordered" evidence="1">
    <location>
        <begin position="1"/>
        <end position="30"/>
    </location>
</feature>
<dbReference type="EMBL" id="JAIZAY010000006">
    <property type="protein sequence ID" value="KAJ8040121.1"/>
    <property type="molecule type" value="Genomic_DNA"/>
</dbReference>
<name>A0A9Q1C7E3_HOLLE</name>
<organism evidence="2 3">
    <name type="scientific">Holothuria leucospilota</name>
    <name type="common">Black long sea cucumber</name>
    <name type="synonym">Mertensiothuria leucospilota</name>
    <dbReference type="NCBI Taxonomy" id="206669"/>
    <lineage>
        <taxon>Eukaryota</taxon>
        <taxon>Metazoa</taxon>
        <taxon>Echinodermata</taxon>
        <taxon>Eleutherozoa</taxon>
        <taxon>Echinozoa</taxon>
        <taxon>Holothuroidea</taxon>
        <taxon>Aspidochirotacea</taxon>
        <taxon>Aspidochirotida</taxon>
        <taxon>Holothuriidae</taxon>
        <taxon>Holothuria</taxon>
    </lineage>
</organism>
<dbReference type="AlphaFoldDB" id="A0A9Q1C7E3"/>
<comment type="caution">
    <text evidence="2">The sequence shown here is derived from an EMBL/GenBank/DDBJ whole genome shotgun (WGS) entry which is preliminary data.</text>
</comment>
<reference evidence="2" key="1">
    <citation type="submission" date="2021-10" db="EMBL/GenBank/DDBJ databases">
        <title>Tropical sea cucumber genome reveals ecological adaptation and Cuvierian tubules defense mechanism.</title>
        <authorList>
            <person name="Chen T."/>
        </authorList>
    </citation>
    <scope>NUCLEOTIDE SEQUENCE</scope>
    <source>
        <strain evidence="2">Nanhai2018</strain>
        <tissue evidence="2">Muscle</tissue>
    </source>
</reference>
<dbReference type="OrthoDB" id="10537744at2759"/>
<sequence>MDSVQVRRAKAANKSEENASSRNMKYINSERKKCLDQINQEREKLIPTLRRLKGESKPEVSSGGGGWIPLSKAGSLPSLCSSRPMGDETSHSDSGSVSVYSESRQIKHSLQVPSSAVASLCSPRLTRRRRENGLRISPPDKSPNSSHTSLAEAQLLFVSNDEHPQSSSVHRMEAINTHQLGGVKTAWSNSSVTSSNMKTLEKPSFNLTVGKSSQDQHTERKGLSPKSKRRDISRSPRIPPANLDTGGTRLIDNSVNPVMSTITPIRSQTNPGSCVNWNVTSTRLRALRLDRQASNRLRLSDLDLTYGSKSLPDDAIDLGEELKKLKNCRYLRTRRCSSDETIYKLKLEDYD</sequence>
<evidence type="ECO:0000313" key="3">
    <source>
        <dbReference type="Proteomes" id="UP001152320"/>
    </source>
</evidence>
<proteinExistence type="predicted"/>
<protein>
    <submittedName>
        <fullName evidence="2">Uncharacterized protein</fullName>
    </submittedName>
</protein>
<gene>
    <name evidence="2" type="ORF">HOLleu_14327</name>
</gene>
<evidence type="ECO:0000313" key="2">
    <source>
        <dbReference type="EMBL" id="KAJ8040121.1"/>
    </source>
</evidence>
<keyword evidence="3" id="KW-1185">Reference proteome</keyword>
<accession>A0A9Q1C7E3</accession>
<feature type="region of interest" description="Disordered" evidence="1">
    <location>
        <begin position="194"/>
        <end position="254"/>
    </location>
</feature>
<dbReference type="Proteomes" id="UP001152320">
    <property type="component" value="Chromosome 6"/>
</dbReference>
<evidence type="ECO:0000256" key="1">
    <source>
        <dbReference type="SAM" id="MobiDB-lite"/>
    </source>
</evidence>
<feature type="region of interest" description="Disordered" evidence="1">
    <location>
        <begin position="46"/>
        <end position="149"/>
    </location>
</feature>
<feature type="compositionally biased region" description="Low complexity" evidence="1">
    <location>
        <begin position="92"/>
        <end position="103"/>
    </location>
</feature>